<accession>A0A1T4MME9</accession>
<organism evidence="1 2">
    <name type="scientific">Porphyromonas cangingivalis</name>
    <dbReference type="NCBI Taxonomy" id="36874"/>
    <lineage>
        <taxon>Bacteria</taxon>
        <taxon>Pseudomonadati</taxon>
        <taxon>Bacteroidota</taxon>
        <taxon>Bacteroidia</taxon>
        <taxon>Bacteroidales</taxon>
        <taxon>Porphyromonadaceae</taxon>
        <taxon>Porphyromonas</taxon>
    </lineage>
</organism>
<dbReference type="Proteomes" id="UP000189956">
    <property type="component" value="Unassembled WGS sequence"/>
</dbReference>
<dbReference type="AlphaFoldDB" id="A0A1T4MME9"/>
<sequence length="49" mass="5546">MADITAIGETVFFDTQSLNVPFDQTSLFAFRTQRMNDSSVVLFMVNVKL</sequence>
<evidence type="ECO:0000313" key="1">
    <source>
        <dbReference type="EMBL" id="SJZ68182.1"/>
    </source>
</evidence>
<name>A0A1T4MME9_PORCN</name>
<gene>
    <name evidence="1" type="ORF">SAMN02745205_01587</name>
</gene>
<protein>
    <submittedName>
        <fullName evidence="1">Uncharacterized protein</fullName>
    </submittedName>
</protein>
<evidence type="ECO:0000313" key="2">
    <source>
        <dbReference type="Proteomes" id="UP000189956"/>
    </source>
</evidence>
<reference evidence="1 2" key="1">
    <citation type="submission" date="2017-02" db="EMBL/GenBank/DDBJ databases">
        <authorList>
            <person name="Peterson S.W."/>
        </authorList>
    </citation>
    <scope>NUCLEOTIDE SEQUENCE [LARGE SCALE GENOMIC DNA]</scope>
    <source>
        <strain evidence="1 2">ATCC 700135</strain>
    </source>
</reference>
<proteinExistence type="predicted"/>
<dbReference type="EMBL" id="FUWL01000014">
    <property type="protein sequence ID" value="SJZ68182.1"/>
    <property type="molecule type" value="Genomic_DNA"/>
</dbReference>